<feature type="compositionally biased region" description="Basic and acidic residues" evidence="1">
    <location>
        <begin position="50"/>
        <end position="64"/>
    </location>
</feature>
<dbReference type="GeneID" id="19108466"/>
<reference evidence="2 3" key="1">
    <citation type="journal article" date="2012" name="PLoS Pathog.">
        <title>Diverse lifestyles and strategies of plant pathogenesis encoded in the genomes of eighteen Dothideomycetes fungi.</title>
        <authorList>
            <person name="Ohm R.A."/>
            <person name="Feau N."/>
            <person name="Henrissat B."/>
            <person name="Schoch C.L."/>
            <person name="Horwitz B.A."/>
            <person name="Barry K.W."/>
            <person name="Condon B.J."/>
            <person name="Copeland A.C."/>
            <person name="Dhillon B."/>
            <person name="Glaser F."/>
            <person name="Hesse C.N."/>
            <person name="Kosti I."/>
            <person name="LaButti K."/>
            <person name="Lindquist E.A."/>
            <person name="Lucas S."/>
            <person name="Salamov A.A."/>
            <person name="Bradshaw R.E."/>
            <person name="Ciuffetti L."/>
            <person name="Hamelin R.C."/>
            <person name="Kema G.H.J."/>
            <person name="Lawrence C."/>
            <person name="Scott J.A."/>
            <person name="Spatafora J.W."/>
            <person name="Turgeon B.G."/>
            <person name="de Wit P.J.G.M."/>
            <person name="Zhong S."/>
            <person name="Goodwin S.B."/>
            <person name="Grigoriev I.V."/>
        </authorList>
    </citation>
    <scope>NUCLEOTIDE SEQUENCE [LARGE SCALE GENOMIC DNA]</scope>
    <source>
        <strain evidence="2 3">UAMH 10762</strain>
    </source>
</reference>
<keyword evidence="3" id="KW-1185">Reference proteome</keyword>
<dbReference type="Proteomes" id="UP000011761">
    <property type="component" value="Unassembled WGS sequence"/>
</dbReference>
<dbReference type="HOGENOM" id="CLU_2867307_0_0_1"/>
<evidence type="ECO:0000256" key="1">
    <source>
        <dbReference type="SAM" id="MobiDB-lite"/>
    </source>
</evidence>
<feature type="compositionally biased region" description="Acidic residues" evidence="1">
    <location>
        <begin position="17"/>
        <end position="32"/>
    </location>
</feature>
<dbReference type="AlphaFoldDB" id="M2NLQ3"/>
<dbReference type="KEGG" id="bcom:BAUCODRAFT_144098"/>
<proteinExistence type="predicted"/>
<feature type="compositionally biased region" description="Polar residues" evidence="1">
    <location>
        <begin position="36"/>
        <end position="46"/>
    </location>
</feature>
<dbReference type="EMBL" id="KB445550">
    <property type="protein sequence ID" value="EMD00425.1"/>
    <property type="molecule type" value="Genomic_DNA"/>
</dbReference>
<dbReference type="RefSeq" id="XP_007671609.1">
    <property type="nucleotide sequence ID" value="XM_007673419.1"/>
</dbReference>
<evidence type="ECO:0000313" key="3">
    <source>
        <dbReference type="Proteomes" id="UP000011761"/>
    </source>
</evidence>
<sequence>MSGYGDVTDLRKQGPTDVEEENGGAMDADEPGEVATAQNRGLTNATKKPAISEDVKVKDDTVES</sequence>
<organism evidence="2 3">
    <name type="scientific">Baudoinia panamericana (strain UAMH 10762)</name>
    <name type="common">Angels' share fungus</name>
    <name type="synonym">Baudoinia compniacensis (strain UAMH 10762)</name>
    <dbReference type="NCBI Taxonomy" id="717646"/>
    <lineage>
        <taxon>Eukaryota</taxon>
        <taxon>Fungi</taxon>
        <taxon>Dikarya</taxon>
        <taxon>Ascomycota</taxon>
        <taxon>Pezizomycotina</taxon>
        <taxon>Dothideomycetes</taxon>
        <taxon>Dothideomycetidae</taxon>
        <taxon>Mycosphaerellales</taxon>
        <taxon>Teratosphaeriaceae</taxon>
        <taxon>Baudoinia</taxon>
    </lineage>
</organism>
<gene>
    <name evidence="2" type="ORF">BAUCODRAFT_144098</name>
</gene>
<protein>
    <submittedName>
        <fullName evidence="2">Uncharacterized protein</fullName>
    </submittedName>
</protein>
<accession>M2NLQ3</accession>
<name>M2NLQ3_BAUPA</name>
<feature type="region of interest" description="Disordered" evidence="1">
    <location>
        <begin position="1"/>
        <end position="64"/>
    </location>
</feature>
<evidence type="ECO:0000313" key="2">
    <source>
        <dbReference type="EMBL" id="EMD00425.1"/>
    </source>
</evidence>